<dbReference type="Proteomes" id="UP001206206">
    <property type="component" value="Unassembled WGS sequence"/>
</dbReference>
<evidence type="ECO:0000313" key="2">
    <source>
        <dbReference type="Proteomes" id="UP001206206"/>
    </source>
</evidence>
<gene>
    <name evidence="1" type="ORF">NON19_05525</name>
</gene>
<protein>
    <submittedName>
        <fullName evidence="1">ImmA/IrrE family metallo-endopeptidase</fullName>
    </submittedName>
</protein>
<reference evidence="1 2" key="1">
    <citation type="submission" date="2022-06" db="EMBL/GenBank/DDBJ databases">
        <title>Draft genome sequence of type strain Streptomyces rubrisoli DSM 42083.</title>
        <authorList>
            <person name="Duangmal K."/>
            <person name="Klaysubun C."/>
        </authorList>
    </citation>
    <scope>NUCLEOTIDE SEQUENCE [LARGE SCALE GENOMIC DNA]</scope>
    <source>
        <strain evidence="1 2">DSM 42083</strain>
    </source>
</reference>
<name>A0ABT1P802_9ACTN</name>
<keyword evidence="2" id="KW-1185">Reference proteome</keyword>
<sequence>MRRWDTTRRDSRRFVRELGLPPVGNIRELLPAVEQRTGHAIHIAPAPALGGKLGLCGMWIRTTDGVDYIFVHEKTSRAHQDHIIAHELAHILRNHQGGSALSPAKPVGSRLISTLEPAAVKMMLGRSDYEYQDEREAELIGSYLQRHVHRPRRHAGDGDRVAETLLRIGR</sequence>
<proteinExistence type="predicted"/>
<evidence type="ECO:0000313" key="1">
    <source>
        <dbReference type="EMBL" id="MCQ4041501.1"/>
    </source>
</evidence>
<organism evidence="1 2">
    <name type="scientific">Streptantibioticus rubrisoli</name>
    <dbReference type="NCBI Taxonomy" id="1387313"/>
    <lineage>
        <taxon>Bacteria</taxon>
        <taxon>Bacillati</taxon>
        <taxon>Actinomycetota</taxon>
        <taxon>Actinomycetes</taxon>
        <taxon>Kitasatosporales</taxon>
        <taxon>Streptomycetaceae</taxon>
        <taxon>Streptantibioticus</taxon>
    </lineage>
</organism>
<dbReference type="RefSeq" id="WP_255925488.1">
    <property type="nucleotide sequence ID" value="NZ_JANFNH010000003.1"/>
</dbReference>
<comment type="caution">
    <text evidence="1">The sequence shown here is derived from an EMBL/GenBank/DDBJ whole genome shotgun (WGS) entry which is preliminary data.</text>
</comment>
<accession>A0ABT1P802</accession>
<dbReference type="EMBL" id="JANFNH010000003">
    <property type="protein sequence ID" value="MCQ4041501.1"/>
    <property type="molecule type" value="Genomic_DNA"/>
</dbReference>